<proteinExistence type="predicted"/>
<comment type="caution">
    <text evidence="1">The sequence shown here is derived from an EMBL/GenBank/DDBJ whole genome shotgun (WGS) entry which is preliminary data.</text>
</comment>
<reference evidence="1 2" key="1">
    <citation type="submission" date="2017-09" db="EMBL/GenBank/DDBJ databases">
        <title>Depth-based differentiation of microbial function through sediment-hosted aquifers and enrichment of novel symbionts in the deep terrestrial subsurface.</title>
        <authorList>
            <person name="Probst A.J."/>
            <person name="Ladd B."/>
            <person name="Jarett J.K."/>
            <person name="Geller-Mcgrath D.E."/>
            <person name="Sieber C.M."/>
            <person name="Emerson J.B."/>
            <person name="Anantharaman K."/>
            <person name="Thomas B.C."/>
            <person name="Malmstrom R."/>
            <person name="Stieglmeier M."/>
            <person name="Klingl A."/>
            <person name="Woyke T."/>
            <person name="Ryan C.M."/>
            <person name="Banfield J.F."/>
        </authorList>
    </citation>
    <scope>NUCLEOTIDE SEQUENCE [LARGE SCALE GENOMIC DNA]</scope>
    <source>
        <strain evidence="1">CG17_big_fil_post_rev_8_21_14_2_50_48_46</strain>
    </source>
</reference>
<accession>A0A2M7G480</accession>
<dbReference type="EMBL" id="PFFQ01000037">
    <property type="protein sequence ID" value="PIW16675.1"/>
    <property type="molecule type" value="Genomic_DNA"/>
</dbReference>
<evidence type="ECO:0000313" key="2">
    <source>
        <dbReference type="Proteomes" id="UP000231019"/>
    </source>
</evidence>
<dbReference type="AlphaFoldDB" id="A0A2M7G480"/>
<sequence>MKVKTIAGLQVYIYTPCASYSIKEYSFDPIYTYIIFKNVSTHRYFDIPNRLFLNNDENDDIYLLFSTKKNNQGFKKMLSRFYIKKPHAEKQQKNHMVQSKRINEKDPRIDNPKIGDWFRTLLRPGESKIFVIDLRHWYTLFQDRFPATYTIKAKFHVSDISPNSYGTEFFNGELESNEIKFNTILIKNRKNPENLKIVKALKYKLLDFTLLLQPLY</sequence>
<protein>
    <submittedName>
        <fullName evidence="1">Uncharacterized protein</fullName>
    </submittedName>
</protein>
<organism evidence="1 2">
    <name type="scientific">bacterium (Candidatus Blackallbacteria) CG17_big_fil_post_rev_8_21_14_2_50_48_46</name>
    <dbReference type="NCBI Taxonomy" id="2014261"/>
    <lineage>
        <taxon>Bacteria</taxon>
        <taxon>Candidatus Blackallbacteria</taxon>
    </lineage>
</organism>
<name>A0A2M7G480_9BACT</name>
<gene>
    <name evidence="1" type="ORF">COW36_12990</name>
</gene>
<dbReference type="Proteomes" id="UP000231019">
    <property type="component" value="Unassembled WGS sequence"/>
</dbReference>
<evidence type="ECO:0000313" key="1">
    <source>
        <dbReference type="EMBL" id="PIW16675.1"/>
    </source>
</evidence>